<name>A0AAE9GAZ0_9CAUD</name>
<dbReference type="Proteomes" id="UP000832072">
    <property type="component" value="Segment"/>
</dbReference>
<sequence length="62" mass="6953">MILLAFCLFLMFLINVVIFGVLSDNVDGDIGALFVWGVVLCVMFYTDAHVVDWLVNTKQILS</sequence>
<keyword evidence="1" id="KW-1133">Transmembrane helix</keyword>
<gene>
    <name evidence="2" type="ORF">EHEKIMEA_00015</name>
</gene>
<evidence type="ECO:0000313" key="2">
    <source>
        <dbReference type="EMBL" id="UNY46922.1"/>
    </source>
</evidence>
<organism evidence="2 3">
    <name type="scientific">Cronobacter phage LPCS28</name>
    <dbReference type="NCBI Taxonomy" id="2924885"/>
    <lineage>
        <taxon>Viruses</taxon>
        <taxon>Duplodnaviria</taxon>
        <taxon>Heunggongvirae</taxon>
        <taxon>Uroviricota</taxon>
        <taxon>Caudoviricetes</taxon>
        <taxon>Pantevenvirales</taxon>
        <taxon>Straboviridae</taxon>
        <taxon>Nanhuvirus</taxon>
        <taxon>Nanhuvirus LPCS28</taxon>
    </lineage>
</organism>
<evidence type="ECO:0000313" key="3">
    <source>
        <dbReference type="Proteomes" id="UP000832072"/>
    </source>
</evidence>
<reference evidence="2 3" key="1">
    <citation type="submission" date="2022-02" db="EMBL/GenBank/DDBJ databases">
        <authorList>
            <person name="Tian F."/>
            <person name="Li J."/>
            <person name="Li F."/>
            <person name="Tong Y."/>
        </authorList>
    </citation>
    <scope>NUCLEOTIDE SEQUENCE [LARGE SCALE GENOMIC DNA]</scope>
</reference>
<proteinExistence type="predicted"/>
<dbReference type="EMBL" id="OM638103">
    <property type="protein sequence ID" value="UNY46922.1"/>
    <property type="molecule type" value="Genomic_DNA"/>
</dbReference>
<keyword evidence="3" id="KW-1185">Reference proteome</keyword>
<keyword evidence="1" id="KW-0812">Transmembrane</keyword>
<keyword evidence="1" id="KW-0472">Membrane</keyword>
<feature type="transmembrane region" description="Helical" evidence="1">
    <location>
        <begin position="33"/>
        <end position="55"/>
    </location>
</feature>
<evidence type="ECO:0000256" key="1">
    <source>
        <dbReference type="SAM" id="Phobius"/>
    </source>
</evidence>
<accession>A0AAE9GAZ0</accession>
<protein>
    <submittedName>
        <fullName evidence="2">Uncharacterized protein</fullName>
    </submittedName>
</protein>